<dbReference type="InterPro" id="IPR001387">
    <property type="entry name" value="Cro/C1-type_HTH"/>
</dbReference>
<dbReference type="Gene3D" id="2.60.120.10">
    <property type="entry name" value="Jelly Rolls"/>
    <property type="match status" value="1"/>
</dbReference>
<sequence>MKIGEKIKAIRKGKDYTLKQLADITGLSIGFLSNIERDLNSPSISNLQQICSALGVNLMEVFDEDAGTNPITRAAEREEIFNSNTDASVKVESLLNGKASLNGICITLEKSDTFSDMSWGHGYDEIGIVISGGLEIELDKVIYQLYEGDSIFIKEGTPHRYKNPNNNTSIVYWFSAKK</sequence>
<dbReference type="Proteomes" id="UP000515913">
    <property type="component" value="Chromosome"/>
</dbReference>
<dbReference type="AlphaFoldDB" id="A0A7G9GVN5"/>
<dbReference type="GO" id="GO:0003677">
    <property type="term" value="F:DNA binding"/>
    <property type="evidence" value="ECO:0007669"/>
    <property type="project" value="UniProtKB-KW"/>
</dbReference>
<dbReference type="Pfam" id="PF07883">
    <property type="entry name" value="Cupin_2"/>
    <property type="match status" value="1"/>
</dbReference>
<dbReference type="EMBL" id="CP060637">
    <property type="protein sequence ID" value="QNM14867.1"/>
    <property type="molecule type" value="Genomic_DNA"/>
</dbReference>
<keyword evidence="4" id="KW-1185">Reference proteome</keyword>
<evidence type="ECO:0000313" key="3">
    <source>
        <dbReference type="EMBL" id="QNM14867.1"/>
    </source>
</evidence>
<dbReference type="InterPro" id="IPR010982">
    <property type="entry name" value="Lambda_DNA-bd_dom_sf"/>
</dbReference>
<feature type="domain" description="HTH cro/C1-type" evidence="2">
    <location>
        <begin position="7"/>
        <end position="61"/>
    </location>
</feature>
<proteinExistence type="predicted"/>
<dbReference type="InterPro" id="IPR014710">
    <property type="entry name" value="RmlC-like_jellyroll"/>
</dbReference>
<dbReference type="SUPFAM" id="SSF47413">
    <property type="entry name" value="lambda repressor-like DNA-binding domains"/>
    <property type="match status" value="1"/>
</dbReference>
<organism evidence="3 4">
    <name type="scientific">Fusobacterium hominis</name>
    <dbReference type="NCBI Taxonomy" id="2764326"/>
    <lineage>
        <taxon>Bacteria</taxon>
        <taxon>Fusobacteriati</taxon>
        <taxon>Fusobacteriota</taxon>
        <taxon>Fusobacteriia</taxon>
        <taxon>Fusobacteriales</taxon>
        <taxon>Fusobacteriaceae</taxon>
        <taxon>Fusobacterium</taxon>
    </lineage>
</organism>
<dbReference type="PANTHER" id="PTHR46797">
    <property type="entry name" value="HTH-TYPE TRANSCRIPTIONAL REGULATOR"/>
    <property type="match status" value="1"/>
</dbReference>
<dbReference type="CDD" id="cd02209">
    <property type="entry name" value="cupin_XRE_C"/>
    <property type="match status" value="1"/>
</dbReference>
<dbReference type="InterPro" id="IPR013096">
    <property type="entry name" value="Cupin_2"/>
</dbReference>
<evidence type="ECO:0000313" key="4">
    <source>
        <dbReference type="Proteomes" id="UP000515913"/>
    </source>
</evidence>
<dbReference type="Pfam" id="PF01381">
    <property type="entry name" value="HTH_3"/>
    <property type="match status" value="1"/>
</dbReference>
<dbReference type="CDD" id="cd00093">
    <property type="entry name" value="HTH_XRE"/>
    <property type="match status" value="1"/>
</dbReference>
<dbReference type="KEGG" id="fho:H9Q81_07850"/>
<dbReference type="GO" id="GO:0005829">
    <property type="term" value="C:cytosol"/>
    <property type="evidence" value="ECO:0007669"/>
    <property type="project" value="TreeGrafter"/>
</dbReference>
<evidence type="ECO:0000259" key="2">
    <source>
        <dbReference type="PROSITE" id="PS50943"/>
    </source>
</evidence>
<dbReference type="PROSITE" id="PS50943">
    <property type="entry name" value="HTH_CROC1"/>
    <property type="match status" value="1"/>
</dbReference>
<dbReference type="SUPFAM" id="SSF51182">
    <property type="entry name" value="RmlC-like cupins"/>
    <property type="match status" value="1"/>
</dbReference>
<dbReference type="InterPro" id="IPR050807">
    <property type="entry name" value="TransReg_Diox_bact_type"/>
</dbReference>
<accession>A0A7G9GVN5</accession>
<name>A0A7G9GVN5_9FUSO</name>
<dbReference type="PANTHER" id="PTHR46797:SF2">
    <property type="entry name" value="TRANSCRIPTIONAL REGULATOR"/>
    <property type="match status" value="1"/>
</dbReference>
<evidence type="ECO:0000256" key="1">
    <source>
        <dbReference type="ARBA" id="ARBA00023125"/>
    </source>
</evidence>
<dbReference type="Gene3D" id="1.10.260.40">
    <property type="entry name" value="lambda repressor-like DNA-binding domains"/>
    <property type="match status" value="1"/>
</dbReference>
<keyword evidence="1" id="KW-0238">DNA-binding</keyword>
<dbReference type="InterPro" id="IPR011051">
    <property type="entry name" value="RmlC_Cupin_sf"/>
</dbReference>
<gene>
    <name evidence="3" type="ORF">H9Q81_07850</name>
</gene>
<dbReference type="GO" id="GO:0003700">
    <property type="term" value="F:DNA-binding transcription factor activity"/>
    <property type="evidence" value="ECO:0007669"/>
    <property type="project" value="TreeGrafter"/>
</dbReference>
<dbReference type="SMART" id="SM00530">
    <property type="entry name" value="HTH_XRE"/>
    <property type="match status" value="1"/>
</dbReference>
<reference evidence="3 4" key="1">
    <citation type="submission" date="2020-08" db="EMBL/GenBank/DDBJ databases">
        <authorList>
            <person name="Liu C."/>
            <person name="Sun Q."/>
        </authorList>
    </citation>
    <scope>NUCLEOTIDE SEQUENCE [LARGE SCALE GENOMIC DNA]</scope>
    <source>
        <strain evidence="3 4">NSJ-57</strain>
    </source>
</reference>
<protein>
    <submittedName>
        <fullName evidence="3">Helix-turn-helix domain-containing protein</fullName>
    </submittedName>
</protein>
<dbReference type="RefSeq" id="WP_176837499.1">
    <property type="nucleotide sequence ID" value="NZ_CP060637.1"/>
</dbReference>